<gene>
    <name evidence="9" type="ORF">H9763_10985</name>
</gene>
<dbReference type="SUPFAM" id="SSF161098">
    <property type="entry name" value="MetI-like"/>
    <property type="match status" value="1"/>
</dbReference>
<accession>A0A9D2SEC4</accession>
<evidence type="ECO:0000256" key="6">
    <source>
        <dbReference type="ARBA" id="ARBA00023136"/>
    </source>
</evidence>
<evidence type="ECO:0000256" key="5">
    <source>
        <dbReference type="ARBA" id="ARBA00022989"/>
    </source>
</evidence>
<feature type="transmembrane region" description="Helical" evidence="7">
    <location>
        <begin position="196"/>
        <end position="222"/>
    </location>
</feature>
<keyword evidence="4 7" id="KW-0812">Transmembrane</keyword>
<protein>
    <submittedName>
        <fullName evidence="9">Carbohydrate ABC transporter permease</fullName>
    </submittedName>
</protein>
<evidence type="ECO:0000313" key="10">
    <source>
        <dbReference type="Proteomes" id="UP000886883"/>
    </source>
</evidence>
<dbReference type="EMBL" id="DWXE01000040">
    <property type="protein sequence ID" value="HJB91971.1"/>
    <property type="molecule type" value="Genomic_DNA"/>
</dbReference>
<dbReference type="PROSITE" id="PS50928">
    <property type="entry name" value="ABC_TM1"/>
    <property type="match status" value="1"/>
</dbReference>
<reference evidence="9" key="1">
    <citation type="journal article" date="2021" name="PeerJ">
        <title>Extensive microbial diversity within the chicken gut microbiome revealed by metagenomics and culture.</title>
        <authorList>
            <person name="Gilroy R."/>
            <person name="Ravi A."/>
            <person name="Getino M."/>
            <person name="Pursley I."/>
            <person name="Horton D.L."/>
            <person name="Alikhan N.F."/>
            <person name="Baker D."/>
            <person name="Gharbi K."/>
            <person name="Hall N."/>
            <person name="Watson M."/>
            <person name="Adriaenssens E.M."/>
            <person name="Foster-Nyarko E."/>
            <person name="Jarju S."/>
            <person name="Secka A."/>
            <person name="Antonio M."/>
            <person name="Oren A."/>
            <person name="Chaudhuri R.R."/>
            <person name="La Ragione R."/>
            <person name="Hildebrand F."/>
            <person name="Pallen M.J."/>
        </authorList>
    </citation>
    <scope>NUCLEOTIDE SEQUENCE</scope>
    <source>
        <strain evidence="9">USAMLcec3-2134</strain>
    </source>
</reference>
<proteinExistence type="inferred from homology"/>
<dbReference type="GO" id="GO:0055085">
    <property type="term" value="P:transmembrane transport"/>
    <property type="evidence" value="ECO:0007669"/>
    <property type="project" value="InterPro"/>
</dbReference>
<feature type="transmembrane region" description="Helical" evidence="7">
    <location>
        <begin position="21"/>
        <end position="41"/>
    </location>
</feature>
<dbReference type="InterPro" id="IPR035906">
    <property type="entry name" value="MetI-like_sf"/>
</dbReference>
<feature type="transmembrane region" description="Helical" evidence="7">
    <location>
        <begin position="84"/>
        <end position="110"/>
    </location>
</feature>
<sequence>MKKMKTGKKIQEMPSRRTKESVLCYVVVGLVAISCFLPFWIAFVASISDETAIVNEGFSLLPRGASLETYRFILNNKGTMLWRAYGVSFVSVLIGTVYSVSVMSLFAYAAAQKKENFRFANALSFFAWFTMIFSGGLLPWYILCTRYYGLQNNVWALILPYGMNVFYMFVLKNNFRAVPEELVEAAKIDGASDARIFFTIALPLAKVGLVSVILFMALQYWNDFYLSLYLITKTDLYTLQKLLYNMMSNISALLSNSTLQSAREHIVLPSNTARMAMTVFTVLPVMVFYPFAQRYFVKGITVGAVKG</sequence>
<evidence type="ECO:0000256" key="2">
    <source>
        <dbReference type="ARBA" id="ARBA00022448"/>
    </source>
</evidence>
<comment type="similarity">
    <text evidence="7">Belongs to the binding-protein-dependent transport system permease family.</text>
</comment>
<feature type="transmembrane region" description="Helical" evidence="7">
    <location>
        <begin position="154"/>
        <end position="175"/>
    </location>
</feature>
<dbReference type="GO" id="GO:0005886">
    <property type="term" value="C:plasma membrane"/>
    <property type="evidence" value="ECO:0007669"/>
    <property type="project" value="UniProtKB-SubCell"/>
</dbReference>
<keyword evidence="3" id="KW-1003">Cell membrane</keyword>
<reference evidence="9" key="2">
    <citation type="submission" date="2021-04" db="EMBL/GenBank/DDBJ databases">
        <authorList>
            <person name="Gilroy R."/>
        </authorList>
    </citation>
    <scope>NUCLEOTIDE SEQUENCE</scope>
    <source>
        <strain evidence="9">USAMLcec3-2134</strain>
    </source>
</reference>
<dbReference type="Proteomes" id="UP000886883">
    <property type="component" value="Unassembled WGS sequence"/>
</dbReference>
<dbReference type="PANTHER" id="PTHR43744:SF9">
    <property type="entry name" value="POLYGALACTURONAN_RHAMNOGALACTURONAN TRANSPORT SYSTEM PERMEASE PROTEIN YTCP"/>
    <property type="match status" value="1"/>
</dbReference>
<keyword evidence="6 7" id="KW-0472">Membrane</keyword>
<dbReference type="PROSITE" id="PS51257">
    <property type="entry name" value="PROKAR_LIPOPROTEIN"/>
    <property type="match status" value="1"/>
</dbReference>
<dbReference type="InterPro" id="IPR000515">
    <property type="entry name" value="MetI-like"/>
</dbReference>
<dbReference type="AlphaFoldDB" id="A0A9D2SEC4"/>
<feature type="transmembrane region" description="Helical" evidence="7">
    <location>
        <begin position="271"/>
        <end position="292"/>
    </location>
</feature>
<evidence type="ECO:0000256" key="1">
    <source>
        <dbReference type="ARBA" id="ARBA00004651"/>
    </source>
</evidence>
<evidence type="ECO:0000313" key="9">
    <source>
        <dbReference type="EMBL" id="HJB91971.1"/>
    </source>
</evidence>
<dbReference type="PANTHER" id="PTHR43744">
    <property type="entry name" value="ABC TRANSPORTER PERMEASE PROTEIN MG189-RELATED-RELATED"/>
    <property type="match status" value="1"/>
</dbReference>
<evidence type="ECO:0000259" key="8">
    <source>
        <dbReference type="PROSITE" id="PS50928"/>
    </source>
</evidence>
<comment type="subcellular location">
    <subcellularLocation>
        <location evidence="1 7">Cell membrane</location>
        <topology evidence="1 7">Multi-pass membrane protein</topology>
    </subcellularLocation>
</comment>
<organism evidence="9 10">
    <name type="scientific">Candidatus Eisenbergiella merdigallinarum</name>
    <dbReference type="NCBI Taxonomy" id="2838552"/>
    <lineage>
        <taxon>Bacteria</taxon>
        <taxon>Bacillati</taxon>
        <taxon>Bacillota</taxon>
        <taxon>Clostridia</taxon>
        <taxon>Lachnospirales</taxon>
        <taxon>Lachnospiraceae</taxon>
        <taxon>Eisenbergiella</taxon>
    </lineage>
</organism>
<keyword evidence="5 7" id="KW-1133">Transmembrane helix</keyword>
<feature type="transmembrane region" description="Helical" evidence="7">
    <location>
        <begin position="122"/>
        <end position="142"/>
    </location>
</feature>
<feature type="domain" description="ABC transmembrane type-1" evidence="8">
    <location>
        <begin position="85"/>
        <end position="292"/>
    </location>
</feature>
<comment type="caution">
    <text evidence="9">The sequence shown here is derived from an EMBL/GenBank/DDBJ whole genome shotgun (WGS) entry which is preliminary data.</text>
</comment>
<name>A0A9D2SEC4_9FIRM</name>
<evidence type="ECO:0000256" key="4">
    <source>
        <dbReference type="ARBA" id="ARBA00022692"/>
    </source>
</evidence>
<keyword evidence="2 7" id="KW-0813">Transport</keyword>
<dbReference type="Pfam" id="PF00528">
    <property type="entry name" value="BPD_transp_1"/>
    <property type="match status" value="1"/>
</dbReference>
<evidence type="ECO:0000256" key="3">
    <source>
        <dbReference type="ARBA" id="ARBA00022475"/>
    </source>
</evidence>
<evidence type="ECO:0000256" key="7">
    <source>
        <dbReference type="RuleBase" id="RU363032"/>
    </source>
</evidence>
<dbReference type="Gene3D" id="1.10.3720.10">
    <property type="entry name" value="MetI-like"/>
    <property type="match status" value="1"/>
</dbReference>
<dbReference type="CDD" id="cd06261">
    <property type="entry name" value="TM_PBP2"/>
    <property type="match status" value="1"/>
</dbReference>